<sequence>MRPGVLATPAGPTMTAPGAGVAEPLHEGVPFSSPTGLAAQLGPRLRSAIEAEGPVVAVLADPERDAVRAELGDAAGRVEFLSPAEVYRLPAFTVAVRWARLSRRTVPGGCAAVVAQHVADLPDGPGYWARLDAALDVALPGLPVEVLCPFPDDVEERLLRGSTHRTLLSAGHSVPGLGYRTPGDVVAEFPPPPPPDLGRPVEARDFALDGLSGLRRAVAEVSTDAGLSTERVADFVLAVNEIASNSVEHGPGSGTLRLWQHGTGPGSHVVAEVRDGGRMQVPFPGLVAPPPSGARGRGLWLASELSDVLQVWSDGSGTVIRVTMSL</sequence>
<dbReference type="AlphaFoldDB" id="A0A511DQB5"/>
<feature type="domain" description="Histidine kinase/HSP90-like ATPase" evidence="3">
    <location>
        <begin position="211"/>
        <end position="323"/>
    </location>
</feature>
<dbReference type="CDD" id="cd16936">
    <property type="entry name" value="HATPase_RsbW-like"/>
    <property type="match status" value="1"/>
</dbReference>
<dbReference type="PANTHER" id="PTHR35526:SF3">
    <property type="entry name" value="ANTI-SIGMA-F FACTOR RSBW"/>
    <property type="match status" value="1"/>
</dbReference>
<dbReference type="Pfam" id="PF13581">
    <property type="entry name" value="HATPase_c_2"/>
    <property type="match status" value="1"/>
</dbReference>
<keyword evidence="1" id="KW-0418">Kinase</keyword>
<dbReference type="InterPro" id="IPR050267">
    <property type="entry name" value="Anti-sigma-factor_SerPK"/>
</dbReference>
<organism evidence="4 5">
    <name type="scientific">Pseudonocardia sulfidoxydans NBRC 16205</name>
    <dbReference type="NCBI Taxonomy" id="1223511"/>
    <lineage>
        <taxon>Bacteria</taxon>
        <taxon>Bacillati</taxon>
        <taxon>Actinomycetota</taxon>
        <taxon>Actinomycetes</taxon>
        <taxon>Pseudonocardiales</taxon>
        <taxon>Pseudonocardiaceae</taxon>
        <taxon>Pseudonocardia</taxon>
    </lineage>
</organism>
<dbReference type="Proteomes" id="UP000321685">
    <property type="component" value="Unassembled WGS sequence"/>
</dbReference>
<evidence type="ECO:0000313" key="5">
    <source>
        <dbReference type="Proteomes" id="UP000321685"/>
    </source>
</evidence>
<dbReference type="GO" id="GO:0004674">
    <property type="term" value="F:protein serine/threonine kinase activity"/>
    <property type="evidence" value="ECO:0007669"/>
    <property type="project" value="UniProtKB-KW"/>
</dbReference>
<keyword evidence="1" id="KW-0808">Transferase</keyword>
<dbReference type="RefSeq" id="WP_147114417.1">
    <property type="nucleotide sequence ID" value="NZ_BJVJ01000090.1"/>
</dbReference>
<gene>
    <name evidence="4" type="ORF">PSU4_53870</name>
</gene>
<dbReference type="OrthoDB" id="4088450at2"/>
<dbReference type="InterPro" id="IPR036890">
    <property type="entry name" value="HATPase_C_sf"/>
</dbReference>
<dbReference type="SUPFAM" id="SSF55874">
    <property type="entry name" value="ATPase domain of HSP90 chaperone/DNA topoisomerase II/histidine kinase"/>
    <property type="match status" value="1"/>
</dbReference>
<evidence type="ECO:0000259" key="3">
    <source>
        <dbReference type="Pfam" id="PF13581"/>
    </source>
</evidence>
<evidence type="ECO:0000256" key="2">
    <source>
        <dbReference type="SAM" id="MobiDB-lite"/>
    </source>
</evidence>
<comment type="caution">
    <text evidence="4">The sequence shown here is derived from an EMBL/GenBank/DDBJ whole genome shotgun (WGS) entry which is preliminary data.</text>
</comment>
<keyword evidence="5" id="KW-1185">Reference proteome</keyword>
<dbReference type="EMBL" id="BJVJ01000090">
    <property type="protein sequence ID" value="GEL26433.1"/>
    <property type="molecule type" value="Genomic_DNA"/>
</dbReference>
<accession>A0A511DQB5</accession>
<keyword evidence="1" id="KW-0723">Serine/threonine-protein kinase</keyword>
<feature type="region of interest" description="Disordered" evidence="2">
    <location>
        <begin position="1"/>
        <end position="20"/>
    </location>
</feature>
<dbReference type="Gene3D" id="3.30.565.10">
    <property type="entry name" value="Histidine kinase-like ATPase, C-terminal domain"/>
    <property type="match status" value="1"/>
</dbReference>
<evidence type="ECO:0000256" key="1">
    <source>
        <dbReference type="ARBA" id="ARBA00022527"/>
    </source>
</evidence>
<name>A0A511DQB5_9PSEU</name>
<reference evidence="4 5" key="1">
    <citation type="submission" date="2019-07" db="EMBL/GenBank/DDBJ databases">
        <title>Whole genome shotgun sequence of Pseudonocardia sulfidoxydans NBRC 16205.</title>
        <authorList>
            <person name="Hosoyama A."/>
            <person name="Uohara A."/>
            <person name="Ohji S."/>
            <person name="Ichikawa N."/>
        </authorList>
    </citation>
    <scope>NUCLEOTIDE SEQUENCE [LARGE SCALE GENOMIC DNA]</scope>
    <source>
        <strain evidence="4 5">NBRC 16205</strain>
    </source>
</reference>
<dbReference type="InterPro" id="IPR003594">
    <property type="entry name" value="HATPase_dom"/>
</dbReference>
<dbReference type="PANTHER" id="PTHR35526">
    <property type="entry name" value="ANTI-SIGMA-F FACTOR RSBW-RELATED"/>
    <property type="match status" value="1"/>
</dbReference>
<evidence type="ECO:0000313" key="4">
    <source>
        <dbReference type="EMBL" id="GEL26433.1"/>
    </source>
</evidence>
<protein>
    <submittedName>
        <fullName evidence="4">Anti-sigma regulatory factor</fullName>
    </submittedName>
</protein>
<proteinExistence type="predicted"/>